<accession>A0A6P9FC21</accession>
<dbReference type="Proteomes" id="UP000515165">
    <property type="component" value="Chromosome 10"/>
</dbReference>
<dbReference type="RefSeq" id="XP_035578087.1">
    <property type="nucleotide sequence ID" value="XM_035722194.1"/>
</dbReference>
<feature type="compositionally biased region" description="Gly residues" evidence="1">
    <location>
        <begin position="57"/>
        <end position="72"/>
    </location>
</feature>
<dbReference type="KEGG" id="zca:118356009"/>
<protein>
    <submittedName>
        <fullName evidence="3">Translation initiation factor IF-2-like</fullName>
    </submittedName>
</protein>
<evidence type="ECO:0000313" key="3">
    <source>
        <dbReference type="RefSeq" id="XP_035578087.1"/>
    </source>
</evidence>
<feature type="compositionally biased region" description="Low complexity" evidence="1">
    <location>
        <begin position="333"/>
        <end position="345"/>
    </location>
</feature>
<name>A0A6P9FC21_ZALCA</name>
<feature type="compositionally biased region" description="Basic residues" evidence="1">
    <location>
        <begin position="45"/>
        <end position="54"/>
    </location>
</feature>
<feature type="compositionally biased region" description="Basic and acidic residues" evidence="1">
    <location>
        <begin position="120"/>
        <end position="134"/>
    </location>
</feature>
<feature type="region of interest" description="Disordered" evidence="1">
    <location>
        <begin position="1"/>
        <end position="281"/>
    </location>
</feature>
<keyword evidence="2" id="KW-1185">Reference proteome</keyword>
<evidence type="ECO:0000313" key="2">
    <source>
        <dbReference type="Proteomes" id="UP000515165"/>
    </source>
</evidence>
<sequence length="415" mass="43828">MHRSFLGEGDGDGEGVRERSGSHRDEEEYEGCRRPAPRAPVRISRPGRRSHTLRGQRLGGSRGVRAGGGGRAGRQRTAAASARPDLSARCARWPSRSSGSPLFSHSARPPGPRAAAARTSDAHGHSPQCRRLEILKTTTIPQGPPLRGRRARLPWGHPATPSAGTQHRRAGSAGPSSSSTVRLAERPPGAALRAASSERKIKTTPRPPPSLAISAPHNRQPRASGSRGRRKHAEGLGAEEHRRSRRCKGLPRATGPAGGAREVRGLGGCRGGAHHVEPPGRRRAYLGGEQAAGRAGLESEVRRGEEPPDLLGARVWFEARCGKGRPGPRPGRWRGTQGAARGGPVARPPALAAGLGKGTAACVLTSVINMLCLGPAIERSLAGIGTVRRPVRFRLCHSRDTSLSDCLGPGFLICK</sequence>
<dbReference type="AlphaFoldDB" id="A0A6P9FC21"/>
<gene>
    <name evidence="3" type="primary">LOC118356009</name>
</gene>
<proteinExistence type="predicted"/>
<organism evidence="2 3">
    <name type="scientific">Zalophus californianus</name>
    <name type="common">California sealion</name>
    <dbReference type="NCBI Taxonomy" id="9704"/>
    <lineage>
        <taxon>Eukaryota</taxon>
        <taxon>Metazoa</taxon>
        <taxon>Chordata</taxon>
        <taxon>Craniata</taxon>
        <taxon>Vertebrata</taxon>
        <taxon>Euteleostomi</taxon>
        <taxon>Mammalia</taxon>
        <taxon>Eutheria</taxon>
        <taxon>Laurasiatheria</taxon>
        <taxon>Carnivora</taxon>
        <taxon>Caniformia</taxon>
        <taxon>Pinnipedia</taxon>
        <taxon>Otariidae</taxon>
        <taxon>Zalophus</taxon>
    </lineage>
</organism>
<dbReference type="GeneID" id="118356009"/>
<feature type="region of interest" description="Disordered" evidence="1">
    <location>
        <begin position="325"/>
        <end position="345"/>
    </location>
</feature>
<feature type="compositionally biased region" description="Basic and acidic residues" evidence="1">
    <location>
        <begin position="14"/>
        <end position="33"/>
    </location>
</feature>
<reference evidence="3" key="1">
    <citation type="submission" date="2025-08" db="UniProtKB">
        <authorList>
            <consortium name="RefSeq"/>
        </authorList>
    </citation>
    <scope>IDENTIFICATION</scope>
    <source>
        <tissue evidence="3">Blood</tissue>
    </source>
</reference>
<evidence type="ECO:0000256" key="1">
    <source>
        <dbReference type="SAM" id="MobiDB-lite"/>
    </source>
</evidence>